<dbReference type="PROSITE" id="PS00814">
    <property type="entry name" value="ADX"/>
    <property type="match status" value="1"/>
</dbReference>
<evidence type="ECO:0000256" key="3">
    <source>
        <dbReference type="ARBA" id="ARBA00022723"/>
    </source>
</evidence>
<evidence type="ECO:0000256" key="1">
    <source>
        <dbReference type="ARBA" id="ARBA00010914"/>
    </source>
</evidence>
<dbReference type="InterPro" id="IPR012675">
    <property type="entry name" value="Beta-grasp_dom_sf"/>
</dbReference>
<dbReference type="InterPro" id="IPR001055">
    <property type="entry name" value="Adrenodoxin-like"/>
</dbReference>
<organism evidence="8 9">
    <name type="scientific">Amycolatopsis tucumanensis</name>
    <dbReference type="NCBI Taxonomy" id="401106"/>
    <lineage>
        <taxon>Bacteria</taxon>
        <taxon>Bacillati</taxon>
        <taxon>Actinomycetota</taxon>
        <taxon>Actinomycetes</taxon>
        <taxon>Pseudonocardiales</taxon>
        <taxon>Pseudonocardiaceae</taxon>
        <taxon>Amycolatopsis</taxon>
    </lineage>
</organism>
<keyword evidence="4" id="KW-0408">Iron</keyword>
<dbReference type="InterPro" id="IPR001041">
    <property type="entry name" value="2Fe-2S_ferredoxin-type"/>
</dbReference>
<evidence type="ECO:0000256" key="2">
    <source>
        <dbReference type="ARBA" id="ARBA00022714"/>
    </source>
</evidence>
<proteinExistence type="inferred from homology"/>
<keyword evidence="5" id="KW-0411">Iron-sulfur</keyword>
<evidence type="ECO:0000256" key="6">
    <source>
        <dbReference type="ARBA" id="ARBA00034078"/>
    </source>
</evidence>
<dbReference type="PRINTS" id="PR00355">
    <property type="entry name" value="ADRENODOXIN"/>
</dbReference>
<keyword evidence="9" id="KW-1185">Reference proteome</keyword>
<evidence type="ECO:0000256" key="5">
    <source>
        <dbReference type="ARBA" id="ARBA00023014"/>
    </source>
</evidence>
<comment type="cofactor">
    <cofactor evidence="6">
        <name>[2Fe-2S] cluster</name>
        <dbReference type="ChEBI" id="CHEBI:190135"/>
    </cofactor>
</comment>
<dbReference type="PANTHER" id="PTHR23426">
    <property type="entry name" value="FERREDOXIN/ADRENODOXIN"/>
    <property type="match status" value="1"/>
</dbReference>
<evidence type="ECO:0000313" key="8">
    <source>
        <dbReference type="EMBL" id="GAA3827127.1"/>
    </source>
</evidence>
<gene>
    <name evidence="8" type="ORF">GCM10022380_52200</name>
</gene>
<feature type="domain" description="2Fe-2S ferredoxin-type" evidence="7">
    <location>
        <begin position="2"/>
        <end position="106"/>
    </location>
</feature>
<dbReference type="InterPro" id="IPR036010">
    <property type="entry name" value="2Fe-2S_ferredoxin-like_sf"/>
</dbReference>
<reference evidence="9" key="1">
    <citation type="journal article" date="2019" name="Int. J. Syst. Evol. Microbiol.">
        <title>The Global Catalogue of Microorganisms (GCM) 10K type strain sequencing project: providing services to taxonomists for standard genome sequencing and annotation.</title>
        <authorList>
            <consortium name="The Broad Institute Genomics Platform"/>
            <consortium name="The Broad Institute Genome Sequencing Center for Infectious Disease"/>
            <person name="Wu L."/>
            <person name="Ma J."/>
        </authorList>
    </citation>
    <scope>NUCLEOTIDE SEQUENCE [LARGE SCALE GENOMIC DNA]</scope>
    <source>
        <strain evidence="9">JCM 17017</strain>
    </source>
</reference>
<evidence type="ECO:0000256" key="4">
    <source>
        <dbReference type="ARBA" id="ARBA00023004"/>
    </source>
</evidence>
<dbReference type="InterPro" id="IPR018298">
    <property type="entry name" value="Adrenodoxin_Fe-S_BS"/>
</dbReference>
<name>A0ABP7IUP8_9PSEU</name>
<evidence type="ECO:0000313" key="9">
    <source>
        <dbReference type="Proteomes" id="UP001501624"/>
    </source>
</evidence>
<evidence type="ECO:0000259" key="7">
    <source>
        <dbReference type="PROSITE" id="PS51085"/>
    </source>
</evidence>
<keyword evidence="2" id="KW-0001">2Fe-2S</keyword>
<dbReference type="CDD" id="cd00207">
    <property type="entry name" value="fer2"/>
    <property type="match status" value="1"/>
</dbReference>
<dbReference type="RefSeq" id="WP_237337042.1">
    <property type="nucleotide sequence ID" value="NZ_BAABCM010000007.1"/>
</dbReference>
<sequence>MAKITFVRRTGQQETVDAEMGTSVMEAALDNDIDEIVAECGGSMSCATCHVYVDDKDLGRLAPPSDTETAMLEGAAAPVKPSSRLSCQLTMTAGLDGITVFLPEEQY</sequence>
<dbReference type="Gene3D" id="3.10.20.30">
    <property type="match status" value="1"/>
</dbReference>
<accession>A0ABP7IUP8</accession>
<dbReference type="EMBL" id="BAABCM010000007">
    <property type="protein sequence ID" value="GAA3827127.1"/>
    <property type="molecule type" value="Genomic_DNA"/>
</dbReference>
<keyword evidence="3" id="KW-0479">Metal-binding</keyword>
<dbReference type="SUPFAM" id="SSF54292">
    <property type="entry name" value="2Fe-2S ferredoxin-like"/>
    <property type="match status" value="1"/>
</dbReference>
<dbReference type="Pfam" id="PF00111">
    <property type="entry name" value="Fer2"/>
    <property type="match status" value="1"/>
</dbReference>
<comment type="caution">
    <text evidence="8">The sequence shown here is derived from an EMBL/GenBank/DDBJ whole genome shotgun (WGS) entry which is preliminary data.</text>
</comment>
<comment type="similarity">
    <text evidence="1">Belongs to the adrenodoxin/putidaredoxin family.</text>
</comment>
<dbReference type="PANTHER" id="PTHR23426:SF65">
    <property type="entry name" value="FERREDOXIN-2, MITOCHONDRIAL"/>
    <property type="match status" value="1"/>
</dbReference>
<dbReference type="PROSITE" id="PS51085">
    <property type="entry name" value="2FE2S_FER_2"/>
    <property type="match status" value="1"/>
</dbReference>
<dbReference type="Proteomes" id="UP001501624">
    <property type="component" value="Unassembled WGS sequence"/>
</dbReference>
<protein>
    <submittedName>
        <fullName evidence="8">2Fe-2S iron-sulfur cluster-binding protein</fullName>
    </submittedName>
</protein>